<sequence length="136" mass="16270">MSEADFCGMDPGEYYATKGFLDRERFYRKQEMEEQMKNRVTVRHGMLSDLKTYLKQSGWKLEEPVGAYEVLRARNPNYPRPLLVHDRSERGVGYSIDERDVKVYNGWRRNRRKRGIDPDWPTPEERSRYFEGRDGV</sequence>
<protein>
    <submittedName>
        <fullName evidence="2">Uncharacterized protein</fullName>
    </submittedName>
</protein>
<evidence type="ECO:0000313" key="2">
    <source>
        <dbReference type="EMBL" id="MBS6622336.1"/>
    </source>
</evidence>
<evidence type="ECO:0000256" key="1">
    <source>
        <dbReference type="SAM" id="MobiDB-lite"/>
    </source>
</evidence>
<dbReference type="EMBL" id="JAGZYH010000033">
    <property type="protein sequence ID" value="MBS6622336.1"/>
    <property type="molecule type" value="Genomic_DNA"/>
</dbReference>
<accession>A0A9E1LZX6</accession>
<feature type="region of interest" description="Disordered" evidence="1">
    <location>
        <begin position="112"/>
        <end position="136"/>
    </location>
</feature>
<proteinExistence type="predicted"/>
<gene>
    <name evidence="2" type="ORF">KH315_09290</name>
</gene>
<name>A0A9E1LZX6_9FIRM</name>
<comment type="caution">
    <text evidence="2">The sequence shown here is derived from an EMBL/GenBank/DDBJ whole genome shotgun (WGS) entry which is preliminary data.</text>
</comment>
<evidence type="ECO:0000313" key="3">
    <source>
        <dbReference type="Proteomes" id="UP000811365"/>
    </source>
</evidence>
<dbReference type="Proteomes" id="UP000811365">
    <property type="component" value="Unassembled WGS sequence"/>
</dbReference>
<organism evidence="2 3">
    <name type="scientific">Faecalibacterium prausnitzii</name>
    <dbReference type="NCBI Taxonomy" id="853"/>
    <lineage>
        <taxon>Bacteria</taxon>
        <taxon>Bacillati</taxon>
        <taxon>Bacillota</taxon>
        <taxon>Clostridia</taxon>
        <taxon>Eubacteriales</taxon>
        <taxon>Oscillospiraceae</taxon>
        <taxon>Faecalibacterium</taxon>
    </lineage>
</organism>
<reference evidence="2" key="1">
    <citation type="submission" date="2021-02" db="EMBL/GenBank/DDBJ databases">
        <title>Infant gut strain persistence is associated with maternal origin, phylogeny, and functional potential including surface adhesion and iron acquisition.</title>
        <authorList>
            <person name="Lou Y.C."/>
        </authorList>
    </citation>
    <scope>NUCLEOTIDE SEQUENCE</scope>
    <source>
        <strain evidence="2">L2_039_000G1_dasL2_039_000G1_maxbin2.maxbin.077</strain>
    </source>
</reference>
<feature type="compositionally biased region" description="Basic and acidic residues" evidence="1">
    <location>
        <begin position="123"/>
        <end position="136"/>
    </location>
</feature>
<dbReference type="AlphaFoldDB" id="A0A9E1LZX6"/>